<dbReference type="EMBL" id="JH173070">
    <property type="protein sequence ID" value="EHB15695.1"/>
    <property type="molecule type" value="Genomic_DNA"/>
</dbReference>
<reference evidence="1 2" key="1">
    <citation type="journal article" date="2011" name="Nature">
        <title>Genome sequencing reveals insights into physiology and longevity of the naked mole rat.</title>
        <authorList>
            <person name="Kim E.B."/>
            <person name="Fang X."/>
            <person name="Fushan A.A."/>
            <person name="Huang Z."/>
            <person name="Lobanov A.V."/>
            <person name="Han L."/>
            <person name="Marino S.M."/>
            <person name="Sun X."/>
            <person name="Turanov A.A."/>
            <person name="Yang P."/>
            <person name="Yim S.H."/>
            <person name="Zhao X."/>
            <person name="Kasaikina M.V."/>
            <person name="Stoletzki N."/>
            <person name="Peng C."/>
            <person name="Polak P."/>
            <person name="Xiong Z."/>
            <person name="Kiezun A."/>
            <person name="Zhu Y."/>
            <person name="Chen Y."/>
            <person name="Kryukov G.V."/>
            <person name="Zhang Q."/>
            <person name="Peshkin L."/>
            <person name="Yang L."/>
            <person name="Bronson R.T."/>
            <person name="Buffenstein R."/>
            <person name="Wang B."/>
            <person name="Han C."/>
            <person name="Li Q."/>
            <person name="Chen L."/>
            <person name="Zhao W."/>
            <person name="Sunyaev S.R."/>
            <person name="Park T.J."/>
            <person name="Zhang G."/>
            <person name="Wang J."/>
            <person name="Gladyshev V.N."/>
        </authorList>
    </citation>
    <scope>NUCLEOTIDE SEQUENCE [LARGE SCALE GENOMIC DNA]</scope>
</reference>
<gene>
    <name evidence="1" type="ORF">GW7_15862</name>
</gene>
<evidence type="ECO:0000313" key="2">
    <source>
        <dbReference type="Proteomes" id="UP000006813"/>
    </source>
</evidence>
<organism evidence="1 2">
    <name type="scientific">Heterocephalus glaber</name>
    <name type="common">Naked mole rat</name>
    <dbReference type="NCBI Taxonomy" id="10181"/>
    <lineage>
        <taxon>Eukaryota</taxon>
        <taxon>Metazoa</taxon>
        <taxon>Chordata</taxon>
        <taxon>Craniata</taxon>
        <taxon>Vertebrata</taxon>
        <taxon>Euteleostomi</taxon>
        <taxon>Mammalia</taxon>
        <taxon>Eutheria</taxon>
        <taxon>Euarchontoglires</taxon>
        <taxon>Glires</taxon>
        <taxon>Rodentia</taxon>
        <taxon>Hystricomorpha</taxon>
        <taxon>Bathyergidae</taxon>
        <taxon>Heterocephalus</taxon>
    </lineage>
</organism>
<dbReference type="AlphaFoldDB" id="G5C2D4"/>
<name>G5C2D4_HETGA</name>
<dbReference type="InParanoid" id="G5C2D4"/>
<proteinExistence type="predicted"/>
<accession>G5C2D4</accession>
<protein>
    <submittedName>
        <fullName evidence="1">Uncharacterized protein</fullName>
    </submittedName>
</protein>
<sequence>MGCRAPRQRKELDSFIQSLVSPFPGQQREKTCPLCSFHPEFVKRQLCQALCGLRTDNESSSTWRIYKAVERGKRLLRN</sequence>
<dbReference type="Proteomes" id="UP000006813">
    <property type="component" value="Unassembled WGS sequence"/>
</dbReference>
<evidence type="ECO:0000313" key="1">
    <source>
        <dbReference type="EMBL" id="EHB15695.1"/>
    </source>
</evidence>